<dbReference type="Proteomes" id="UP001269144">
    <property type="component" value="Unassembled WGS sequence"/>
</dbReference>
<reference evidence="4" key="1">
    <citation type="submission" date="2023-07" db="EMBL/GenBank/DDBJ databases">
        <title>Paracoccus sp. MBLB3053 whole genome sequence.</title>
        <authorList>
            <person name="Hwang C.Y."/>
            <person name="Cho E.-S."/>
            <person name="Seo M.-J."/>
        </authorList>
    </citation>
    <scope>NUCLEOTIDE SEQUENCE [LARGE SCALE GENOMIC DNA]</scope>
    <source>
        <strain evidence="4">MBLB3053</strain>
    </source>
</reference>
<evidence type="ECO:0000313" key="3">
    <source>
        <dbReference type="EMBL" id="MDS9469428.1"/>
    </source>
</evidence>
<protein>
    <submittedName>
        <fullName evidence="3">Alpha/beta hydrolase</fullName>
    </submittedName>
</protein>
<sequence length="279" mass="30867">MSNTIVLIHGAWLNSLCWENFKSRYEGAGFTVLAPDWPHDDRSPGELRASPHPELASLSQRKIIAHYAALISHLPEEPILIGHSLGGVFVQHLLDQGLGVAGVAIDPAPTPGVRLYPHAIRSALPVFGDPFSWQKAKVMSRAFFGNRFAQTAPRDQVDALYDRYIVPTPGRVYWNGLVNPIKIRWDNPQRAPLFLIGGELDLIADSEMTAAIFRKQERAPSRTDLKIFAGRSHWTCLDTGWEKVADAALDWAVANARPQSGRTDATHSVTRRNAVRAAV</sequence>
<feature type="compositionally biased region" description="Basic residues" evidence="1">
    <location>
        <begin position="269"/>
        <end position="279"/>
    </location>
</feature>
<dbReference type="InterPro" id="IPR029058">
    <property type="entry name" value="AB_hydrolase_fold"/>
</dbReference>
<accession>A0ABU2HWP3</accession>
<dbReference type="PANTHER" id="PTHR43194">
    <property type="entry name" value="HYDROLASE ALPHA/BETA FOLD FAMILY"/>
    <property type="match status" value="1"/>
</dbReference>
<keyword evidence="4" id="KW-1185">Reference proteome</keyword>
<dbReference type="InterPro" id="IPR050228">
    <property type="entry name" value="Carboxylesterase_BioH"/>
</dbReference>
<gene>
    <name evidence="3" type="ORF">RGQ15_17835</name>
</gene>
<feature type="region of interest" description="Disordered" evidence="1">
    <location>
        <begin position="260"/>
        <end position="279"/>
    </location>
</feature>
<feature type="domain" description="AB hydrolase-1" evidence="2">
    <location>
        <begin position="5"/>
        <end position="247"/>
    </location>
</feature>
<evidence type="ECO:0000256" key="1">
    <source>
        <dbReference type="SAM" id="MobiDB-lite"/>
    </source>
</evidence>
<dbReference type="InterPro" id="IPR000073">
    <property type="entry name" value="AB_hydrolase_1"/>
</dbReference>
<comment type="caution">
    <text evidence="3">The sequence shown here is derived from an EMBL/GenBank/DDBJ whole genome shotgun (WGS) entry which is preliminary data.</text>
</comment>
<dbReference type="RefSeq" id="WP_311162051.1">
    <property type="nucleotide sequence ID" value="NZ_JAVQLW010000003.1"/>
</dbReference>
<dbReference type="EMBL" id="JAVQLW010000003">
    <property type="protein sequence ID" value="MDS9469428.1"/>
    <property type="molecule type" value="Genomic_DNA"/>
</dbReference>
<organism evidence="3 4">
    <name type="scientific">Paracoccus aurantius</name>
    <dbReference type="NCBI Taxonomy" id="3073814"/>
    <lineage>
        <taxon>Bacteria</taxon>
        <taxon>Pseudomonadati</taxon>
        <taxon>Pseudomonadota</taxon>
        <taxon>Alphaproteobacteria</taxon>
        <taxon>Rhodobacterales</taxon>
        <taxon>Paracoccaceae</taxon>
        <taxon>Paracoccus</taxon>
    </lineage>
</organism>
<name>A0ABU2HWP3_9RHOB</name>
<dbReference type="Pfam" id="PF12697">
    <property type="entry name" value="Abhydrolase_6"/>
    <property type="match status" value="1"/>
</dbReference>
<dbReference type="PANTHER" id="PTHR43194:SF2">
    <property type="entry name" value="PEROXISOMAL MEMBRANE PROTEIN LPX1"/>
    <property type="match status" value="1"/>
</dbReference>
<proteinExistence type="predicted"/>
<dbReference type="GO" id="GO:0016787">
    <property type="term" value="F:hydrolase activity"/>
    <property type="evidence" value="ECO:0007669"/>
    <property type="project" value="UniProtKB-KW"/>
</dbReference>
<dbReference type="Gene3D" id="3.40.50.1820">
    <property type="entry name" value="alpha/beta hydrolase"/>
    <property type="match status" value="1"/>
</dbReference>
<evidence type="ECO:0000313" key="4">
    <source>
        <dbReference type="Proteomes" id="UP001269144"/>
    </source>
</evidence>
<keyword evidence="3" id="KW-0378">Hydrolase</keyword>
<dbReference type="SUPFAM" id="SSF53474">
    <property type="entry name" value="alpha/beta-Hydrolases"/>
    <property type="match status" value="1"/>
</dbReference>
<evidence type="ECO:0000259" key="2">
    <source>
        <dbReference type="Pfam" id="PF12697"/>
    </source>
</evidence>